<dbReference type="PANTHER" id="PTHR36836">
    <property type="entry name" value="COLANIC ACID BIOSYNTHESIS PROTEIN WCAK"/>
    <property type="match status" value="1"/>
</dbReference>
<sequence>MNRSPRVLILHAYSADNAGDGLLVRETLALLEDAFGAVDATMLASRPDSFADLGIPTFPTVPTRRGWDRRTRAVLSRIDDFDLVVGVGGGYLRAGTPVELLKSALVMGPQLRAAARSTTPSVYLPQSIGPARFGTRGVLTRLLRDIDVVMVRDDRTFLEVAGPTLVRTPDLAAASIADARKAGTTVEPRPVLSIRSVHGRINPDIYALAERMTPYDGYIQSTIGGNDDRPASATLSPARTLERSELMGAGSTPRVVVAVRLHAALMALAAGHYVVHLAYERKGFGAFDDLGISPWVHRVNGFDVDTVATQVADLLNDAAVRDDYDARLMNSSARIRDARADIVLALQNAIGD</sequence>
<dbReference type="GO" id="GO:0016740">
    <property type="term" value="F:transferase activity"/>
    <property type="evidence" value="ECO:0007669"/>
    <property type="project" value="UniProtKB-KW"/>
</dbReference>
<dbReference type="PANTHER" id="PTHR36836:SF1">
    <property type="entry name" value="COLANIC ACID BIOSYNTHESIS PROTEIN WCAK"/>
    <property type="match status" value="1"/>
</dbReference>
<proteinExistence type="predicted"/>
<accession>A0ABU3RS97</accession>
<protein>
    <submittedName>
        <fullName evidence="2">Polysaccharide pyruvyl transferase family protein</fullName>
    </submittedName>
</protein>
<organism evidence="2 3">
    <name type="scientific">Microbacterium algihabitans</name>
    <dbReference type="NCBI Taxonomy" id="3075992"/>
    <lineage>
        <taxon>Bacteria</taxon>
        <taxon>Bacillati</taxon>
        <taxon>Actinomycetota</taxon>
        <taxon>Actinomycetes</taxon>
        <taxon>Micrococcales</taxon>
        <taxon>Microbacteriaceae</taxon>
        <taxon>Microbacterium</taxon>
    </lineage>
</organism>
<dbReference type="Proteomes" id="UP001256673">
    <property type="component" value="Unassembled WGS sequence"/>
</dbReference>
<evidence type="ECO:0000313" key="3">
    <source>
        <dbReference type="Proteomes" id="UP001256673"/>
    </source>
</evidence>
<reference evidence="2 3" key="1">
    <citation type="submission" date="2023-09" db="EMBL/GenBank/DDBJ databases">
        <title>Microbacterium fusihabitans sp. nov., Microbacterium phycihabitans sp. nov., and Microbacterium cervinum sp. nov., isolated from dried seaweeds of beach.</title>
        <authorList>
            <person name="Lee S.D."/>
        </authorList>
    </citation>
    <scope>NUCLEOTIDE SEQUENCE [LARGE SCALE GENOMIC DNA]</scope>
    <source>
        <strain evidence="2 3">KSW2-21</strain>
    </source>
</reference>
<feature type="domain" description="Polysaccharide pyruvyl transferase" evidence="1">
    <location>
        <begin position="17"/>
        <end position="280"/>
    </location>
</feature>
<gene>
    <name evidence="2" type="ORF">RWH43_03270</name>
</gene>
<dbReference type="RefSeq" id="WP_316000648.1">
    <property type="nucleotide sequence ID" value="NZ_JAWDIU010000001.1"/>
</dbReference>
<name>A0ABU3RS97_9MICO</name>
<evidence type="ECO:0000313" key="2">
    <source>
        <dbReference type="EMBL" id="MDU0325772.1"/>
    </source>
</evidence>
<dbReference type="InterPro" id="IPR007345">
    <property type="entry name" value="Polysacch_pyruvyl_Trfase"/>
</dbReference>
<dbReference type="Pfam" id="PF04230">
    <property type="entry name" value="PS_pyruv_trans"/>
    <property type="match status" value="1"/>
</dbReference>
<dbReference type="EMBL" id="JAWDIU010000001">
    <property type="protein sequence ID" value="MDU0325772.1"/>
    <property type="molecule type" value="Genomic_DNA"/>
</dbReference>
<keyword evidence="2" id="KW-0808">Transferase</keyword>
<evidence type="ECO:0000259" key="1">
    <source>
        <dbReference type="Pfam" id="PF04230"/>
    </source>
</evidence>
<keyword evidence="3" id="KW-1185">Reference proteome</keyword>
<comment type="caution">
    <text evidence="2">The sequence shown here is derived from an EMBL/GenBank/DDBJ whole genome shotgun (WGS) entry which is preliminary data.</text>
</comment>